<feature type="region of interest" description="Disordered" evidence="1">
    <location>
        <begin position="1"/>
        <end position="83"/>
    </location>
</feature>
<reference evidence="2" key="2">
    <citation type="journal article" date="2023" name="Int. J. Mol. Sci.">
        <title>De Novo Assembly and Annotation of 11 Diverse Shrub Willow (Salix) Genomes Reveals Novel Gene Organization in Sex-Linked Regions.</title>
        <authorList>
            <person name="Hyden B."/>
            <person name="Feng K."/>
            <person name="Yates T.B."/>
            <person name="Jawdy S."/>
            <person name="Cereghino C."/>
            <person name="Smart L.B."/>
            <person name="Muchero W."/>
        </authorList>
    </citation>
    <scope>NUCLEOTIDE SEQUENCE</scope>
    <source>
        <tissue evidence="2">Shoot tip</tissue>
    </source>
</reference>
<feature type="compositionally biased region" description="Polar residues" evidence="1">
    <location>
        <begin position="73"/>
        <end position="83"/>
    </location>
</feature>
<evidence type="ECO:0000313" key="2">
    <source>
        <dbReference type="EMBL" id="KAJ6731422.1"/>
    </source>
</evidence>
<feature type="compositionally biased region" description="Low complexity" evidence="1">
    <location>
        <begin position="16"/>
        <end position="35"/>
    </location>
</feature>
<reference evidence="2" key="1">
    <citation type="submission" date="2022-11" db="EMBL/GenBank/DDBJ databases">
        <authorList>
            <person name="Hyden B.L."/>
            <person name="Feng K."/>
            <person name="Yates T."/>
            <person name="Jawdy S."/>
            <person name="Smart L.B."/>
            <person name="Muchero W."/>
        </authorList>
    </citation>
    <scope>NUCLEOTIDE SEQUENCE</scope>
    <source>
        <tissue evidence="2">Shoot tip</tissue>
    </source>
</reference>
<gene>
    <name evidence="2" type="ORF">OIU79_002694</name>
</gene>
<keyword evidence="3" id="KW-1185">Reference proteome</keyword>
<feature type="compositionally biased region" description="Polar residues" evidence="1">
    <location>
        <begin position="1"/>
        <end position="15"/>
    </location>
</feature>
<dbReference type="Proteomes" id="UP001151532">
    <property type="component" value="Chromosome 18"/>
</dbReference>
<dbReference type="AlphaFoldDB" id="A0A9Q0UKC8"/>
<evidence type="ECO:0000256" key="1">
    <source>
        <dbReference type="SAM" id="MobiDB-lite"/>
    </source>
</evidence>
<comment type="caution">
    <text evidence="2">The sequence shown here is derived from an EMBL/GenBank/DDBJ whole genome shotgun (WGS) entry which is preliminary data.</text>
</comment>
<proteinExistence type="predicted"/>
<accession>A0A9Q0UKC8</accession>
<evidence type="ECO:0000313" key="3">
    <source>
        <dbReference type="Proteomes" id="UP001151532"/>
    </source>
</evidence>
<organism evidence="2 3">
    <name type="scientific">Salix purpurea</name>
    <name type="common">Purple osier willow</name>
    <dbReference type="NCBI Taxonomy" id="77065"/>
    <lineage>
        <taxon>Eukaryota</taxon>
        <taxon>Viridiplantae</taxon>
        <taxon>Streptophyta</taxon>
        <taxon>Embryophyta</taxon>
        <taxon>Tracheophyta</taxon>
        <taxon>Spermatophyta</taxon>
        <taxon>Magnoliopsida</taxon>
        <taxon>eudicotyledons</taxon>
        <taxon>Gunneridae</taxon>
        <taxon>Pentapetalae</taxon>
        <taxon>rosids</taxon>
        <taxon>fabids</taxon>
        <taxon>Malpighiales</taxon>
        <taxon>Salicaceae</taxon>
        <taxon>Saliceae</taxon>
        <taxon>Salix</taxon>
    </lineage>
</organism>
<protein>
    <submittedName>
        <fullName evidence="2">Uncharacterized protein</fullName>
    </submittedName>
</protein>
<sequence length="83" mass="8293">MPPSSGLQHASSLGTPSPAWMMSQSSPQQAPSGMQFAGHQAVGGFGSDGAAFGAVNMDQQVASRFSAPPTPQPFSSVGGNPFG</sequence>
<dbReference type="OrthoDB" id="6036at2759"/>
<name>A0A9Q0UKC8_SALPP</name>
<dbReference type="EMBL" id="JAPFFK010000012">
    <property type="protein sequence ID" value="KAJ6731422.1"/>
    <property type="molecule type" value="Genomic_DNA"/>
</dbReference>